<protein>
    <submittedName>
        <fullName evidence="2">Uncharacterized protein</fullName>
    </submittedName>
</protein>
<feature type="compositionally biased region" description="Polar residues" evidence="1">
    <location>
        <begin position="16"/>
        <end position="29"/>
    </location>
</feature>
<feature type="region of interest" description="Disordered" evidence="1">
    <location>
        <begin position="14"/>
        <end position="53"/>
    </location>
</feature>
<sequence length="72" mass="8044">MSIPFLPAEHVEPAIMSSQPLRNTTNASNDIPIRREKRHLSRKNPGQPWGTGADVRIRTGKARAAFVQLKNI</sequence>
<proteinExistence type="predicted"/>
<evidence type="ECO:0000313" key="2">
    <source>
        <dbReference type="EMBL" id="KAH3863253.1"/>
    </source>
</evidence>
<dbReference type="AlphaFoldDB" id="A0A9D4LT06"/>
<gene>
    <name evidence="2" type="ORF">DPMN_026233</name>
</gene>
<accession>A0A9D4LT06</accession>
<reference evidence="2" key="2">
    <citation type="submission" date="2020-11" db="EMBL/GenBank/DDBJ databases">
        <authorList>
            <person name="McCartney M.A."/>
            <person name="Auch B."/>
            <person name="Kono T."/>
            <person name="Mallez S."/>
            <person name="Becker A."/>
            <person name="Gohl D.M."/>
            <person name="Silverstein K.A.T."/>
            <person name="Koren S."/>
            <person name="Bechman K.B."/>
            <person name="Herman A."/>
            <person name="Abrahante J.E."/>
            <person name="Garbe J."/>
        </authorList>
    </citation>
    <scope>NUCLEOTIDE SEQUENCE</scope>
    <source>
        <strain evidence="2">Duluth1</strain>
        <tissue evidence="2">Whole animal</tissue>
    </source>
</reference>
<name>A0A9D4LT06_DREPO</name>
<dbReference type="Proteomes" id="UP000828390">
    <property type="component" value="Unassembled WGS sequence"/>
</dbReference>
<evidence type="ECO:0000256" key="1">
    <source>
        <dbReference type="SAM" id="MobiDB-lite"/>
    </source>
</evidence>
<reference evidence="2" key="1">
    <citation type="journal article" date="2019" name="bioRxiv">
        <title>The Genome of the Zebra Mussel, Dreissena polymorpha: A Resource for Invasive Species Research.</title>
        <authorList>
            <person name="McCartney M.A."/>
            <person name="Auch B."/>
            <person name="Kono T."/>
            <person name="Mallez S."/>
            <person name="Zhang Y."/>
            <person name="Obille A."/>
            <person name="Becker A."/>
            <person name="Abrahante J.E."/>
            <person name="Garbe J."/>
            <person name="Badalamenti J.P."/>
            <person name="Herman A."/>
            <person name="Mangelson H."/>
            <person name="Liachko I."/>
            <person name="Sullivan S."/>
            <person name="Sone E.D."/>
            <person name="Koren S."/>
            <person name="Silverstein K.A.T."/>
            <person name="Beckman K.B."/>
            <person name="Gohl D.M."/>
        </authorList>
    </citation>
    <scope>NUCLEOTIDE SEQUENCE</scope>
    <source>
        <strain evidence="2">Duluth1</strain>
        <tissue evidence="2">Whole animal</tissue>
    </source>
</reference>
<evidence type="ECO:0000313" key="3">
    <source>
        <dbReference type="Proteomes" id="UP000828390"/>
    </source>
</evidence>
<comment type="caution">
    <text evidence="2">The sequence shown here is derived from an EMBL/GenBank/DDBJ whole genome shotgun (WGS) entry which is preliminary data.</text>
</comment>
<dbReference type="EMBL" id="JAIWYP010000002">
    <property type="protein sequence ID" value="KAH3863253.1"/>
    <property type="molecule type" value="Genomic_DNA"/>
</dbReference>
<keyword evidence="3" id="KW-1185">Reference proteome</keyword>
<organism evidence="2 3">
    <name type="scientific">Dreissena polymorpha</name>
    <name type="common">Zebra mussel</name>
    <name type="synonym">Mytilus polymorpha</name>
    <dbReference type="NCBI Taxonomy" id="45954"/>
    <lineage>
        <taxon>Eukaryota</taxon>
        <taxon>Metazoa</taxon>
        <taxon>Spiralia</taxon>
        <taxon>Lophotrochozoa</taxon>
        <taxon>Mollusca</taxon>
        <taxon>Bivalvia</taxon>
        <taxon>Autobranchia</taxon>
        <taxon>Heteroconchia</taxon>
        <taxon>Euheterodonta</taxon>
        <taxon>Imparidentia</taxon>
        <taxon>Neoheterodontei</taxon>
        <taxon>Myida</taxon>
        <taxon>Dreissenoidea</taxon>
        <taxon>Dreissenidae</taxon>
        <taxon>Dreissena</taxon>
    </lineage>
</organism>